<keyword evidence="1" id="KW-1133">Transmembrane helix</keyword>
<dbReference type="EMBL" id="APBN01000008">
    <property type="protein sequence ID" value="EMT51469.1"/>
    <property type="molecule type" value="Genomic_DNA"/>
</dbReference>
<accession>M8D5B0</accession>
<feature type="transmembrane region" description="Helical" evidence="1">
    <location>
        <begin position="60"/>
        <end position="78"/>
    </location>
</feature>
<gene>
    <name evidence="2" type="ORF">I532_17988</name>
</gene>
<evidence type="ECO:0000313" key="3">
    <source>
        <dbReference type="Proteomes" id="UP000012081"/>
    </source>
</evidence>
<name>M8D5B0_9BACL</name>
<proteinExistence type="predicted"/>
<organism evidence="2 3">
    <name type="scientific">Brevibacillus borstelensis AK1</name>
    <dbReference type="NCBI Taxonomy" id="1300222"/>
    <lineage>
        <taxon>Bacteria</taxon>
        <taxon>Bacillati</taxon>
        <taxon>Bacillota</taxon>
        <taxon>Bacilli</taxon>
        <taxon>Bacillales</taxon>
        <taxon>Paenibacillaceae</taxon>
        <taxon>Brevibacillus</taxon>
    </lineage>
</organism>
<protein>
    <submittedName>
        <fullName evidence="2">Uncharacterized protein</fullName>
    </submittedName>
</protein>
<reference evidence="2 3" key="1">
    <citation type="submission" date="2013-03" db="EMBL/GenBank/DDBJ databases">
        <title>Assembly of a new bacterial strain Brevibacillus borstelensis AK1.</title>
        <authorList>
            <person name="Rajan I."/>
            <person name="PoliReddy D."/>
            <person name="Sugumar T."/>
            <person name="Rathinam K."/>
            <person name="Alqarawi S."/>
            <person name="Khalil A.B."/>
            <person name="Sivakumar N."/>
        </authorList>
    </citation>
    <scope>NUCLEOTIDE SEQUENCE [LARGE SCALE GENOMIC DNA]</scope>
    <source>
        <strain evidence="2 3">AK1</strain>
    </source>
</reference>
<evidence type="ECO:0000256" key="1">
    <source>
        <dbReference type="SAM" id="Phobius"/>
    </source>
</evidence>
<evidence type="ECO:0000313" key="2">
    <source>
        <dbReference type="EMBL" id="EMT51469.1"/>
    </source>
</evidence>
<keyword evidence="3" id="KW-1185">Reference proteome</keyword>
<sequence>MKKQKTLQYGGTLAAGNTVRLHSKSGTASKSSGFGEAVQSWTLRACSAFSVPPGRCPKDFRVFCFFISTACIVFHAFFNQRKTNV</sequence>
<keyword evidence="1" id="KW-0812">Transmembrane</keyword>
<comment type="caution">
    <text evidence="2">The sequence shown here is derived from an EMBL/GenBank/DDBJ whole genome shotgun (WGS) entry which is preliminary data.</text>
</comment>
<dbReference type="AlphaFoldDB" id="M8D5B0"/>
<dbReference type="Proteomes" id="UP000012081">
    <property type="component" value="Unassembled WGS sequence"/>
</dbReference>
<keyword evidence="1" id="KW-0472">Membrane</keyword>